<feature type="region of interest" description="Disordered" evidence="2">
    <location>
        <begin position="271"/>
        <end position="292"/>
    </location>
</feature>
<dbReference type="GO" id="GO:0048278">
    <property type="term" value="P:vesicle docking"/>
    <property type="evidence" value="ECO:0007669"/>
    <property type="project" value="TreeGrafter"/>
</dbReference>
<comment type="caution">
    <text evidence="5">The sequence shown here is derived from an EMBL/GenBank/DDBJ whole genome shotgun (WGS) entry which is preliminary data.</text>
</comment>
<keyword evidence="3" id="KW-0812">Transmembrane</keyword>
<dbReference type="GO" id="GO:0012505">
    <property type="term" value="C:endomembrane system"/>
    <property type="evidence" value="ECO:0007669"/>
    <property type="project" value="TreeGrafter"/>
</dbReference>
<sequence length="292" mass="33285">MSESSTIKQPIRRLEIPISKFDVAIPHHLDLLRRHKNNIKNYQRDKDWAKVHKEQTNALRLVKQLEQLLYEMDTLRGQVEDNDIDKFDKLTHNSRYSTINAIQEYLEMKLEYPTSTISSPGSPDSENEQSQPLDERFLQLQTEQDEIERQNACLHAWNSLQNDLQQLHQLFVHMNQLIYDQKHHVNEVEDNVVESHENVVRGNKFLEKASKLKVAAYPLAGALIGTCIGGPVGLIAGVKLGGLTALGCGILGFTGATILKKKHLEKLENVEGPLQIKDKEDQSPDLDQKKEL</sequence>
<accession>A0AAV7HYI8</accession>
<evidence type="ECO:0000259" key="4">
    <source>
        <dbReference type="PROSITE" id="PS50192"/>
    </source>
</evidence>
<feature type="transmembrane region" description="Helical" evidence="3">
    <location>
        <begin position="214"/>
        <end position="234"/>
    </location>
</feature>
<dbReference type="GO" id="GO:0005484">
    <property type="term" value="F:SNAP receptor activity"/>
    <property type="evidence" value="ECO:0007669"/>
    <property type="project" value="TreeGrafter"/>
</dbReference>
<dbReference type="GO" id="GO:0006887">
    <property type="term" value="P:exocytosis"/>
    <property type="evidence" value="ECO:0007669"/>
    <property type="project" value="TreeGrafter"/>
</dbReference>
<dbReference type="GO" id="GO:0000421">
    <property type="term" value="C:autophagosome membrane"/>
    <property type="evidence" value="ECO:0007669"/>
    <property type="project" value="TreeGrafter"/>
</dbReference>
<keyword evidence="3" id="KW-0472">Membrane</keyword>
<dbReference type="Proteomes" id="UP000826195">
    <property type="component" value="Unassembled WGS sequence"/>
</dbReference>
<keyword evidence="6" id="KW-1185">Reference proteome</keyword>
<feature type="domain" description="T-SNARE coiled-coil homology" evidence="4">
    <location>
        <begin position="159"/>
        <end position="209"/>
    </location>
</feature>
<dbReference type="PANTHER" id="PTHR19957">
    <property type="entry name" value="SYNTAXIN"/>
    <property type="match status" value="1"/>
</dbReference>
<organism evidence="5 6">
    <name type="scientific">Cotesia glomerata</name>
    <name type="common">Lepidopteran parasitic wasp</name>
    <name type="synonym">Apanteles glomeratus</name>
    <dbReference type="NCBI Taxonomy" id="32391"/>
    <lineage>
        <taxon>Eukaryota</taxon>
        <taxon>Metazoa</taxon>
        <taxon>Ecdysozoa</taxon>
        <taxon>Arthropoda</taxon>
        <taxon>Hexapoda</taxon>
        <taxon>Insecta</taxon>
        <taxon>Pterygota</taxon>
        <taxon>Neoptera</taxon>
        <taxon>Endopterygota</taxon>
        <taxon>Hymenoptera</taxon>
        <taxon>Apocrita</taxon>
        <taxon>Ichneumonoidea</taxon>
        <taxon>Braconidae</taxon>
        <taxon>Microgastrinae</taxon>
        <taxon>Cotesia</taxon>
    </lineage>
</organism>
<dbReference type="InterPro" id="IPR000727">
    <property type="entry name" value="T_SNARE_dom"/>
</dbReference>
<evidence type="ECO:0000256" key="2">
    <source>
        <dbReference type="SAM" id="MobiDB-lite"/>
    </source>
</evidence>
<gene>
    <name evidence="5" type="ORF">KQX54_018651</name>
</gene>
<evidence type="ECO:0000313" key="5">
    <source>
        <dbReference type="EMBL" id="KAH0535737.1"/>
    </source>
</evidence>
<dbReference type="GO" id="GO:0006906">
    <property type="term" value="P:vesicle fusion"/>
    <property type="evidence" value="ECO:0007669"/>
    <property type="project" value="TreeGrafter"/>
</dbReference>
<protein>
    <recommendedName>
        <fullName evidence="4">t-SNARE coiled-coil homology domain-containing protein</fullName>
    </recommendedName>
</protein>
<dbReference type="PROSITE" id="PS50192">
    <property type="entry name" value="T_SNARE"/>
    <property type="match status" value="1"/>
</dbReference>
<comment type="similarity">
    <text evidence="1">Belongs to the syntaxin family.</text>
</comment>
<feature type="transmembrane region" description="Helical" evidence="3">
    <location>
        <begin position="240"/>
        <end position="259"/>
    </location>
</feature>
<feature type="compositionally biased region" description="Basic and acidic residues" evidence="2">
    <location>
        <begin position="276"/>
        <end position="292"/>
    </location>
</feature>
<evidence type="ECO:0000256" key="1">
    <source>
        <dbReference type="ARBA" id="ARBA00009063"/>
    </source>
</evidence>
<dbReference type="Gene3D" id="1.20.5.110">
    <property type="match status" value="1"/>
</dbReference>
<dbReference type="Pfam" id="PF26585">
    <property type="entry name" value="STX17_N"/>
    <property type="match status" value="1"/>
</dbReference>
<dbReference type="InterPro" id="IPR010989">
    <property type="entry name" value="SNARE"/>
</dbReference>
<proteinExistence type="inferred from homology"/>
<dbReference type="GO" id="GO:0000149">
    <property type="term" value="F:SNARE binding"/>
    <property type="evidence" value="ECO:0007669"/>
    <property type="project" value="TreeGrafter"/>
</dbReference>
<keyword evidence="3" id="KW-1133">Transmembrane helix</keyword>
<dbReference type="SUPFAM" id="SSF47661">
    <property type="entry name" value="t-snare proteins"/>
    <property type="match status" value="1"/>
</dbReference>
<dbReference type="AlphaFoldDB" id="A0AAV7HYI8"/>
<dbReference type="InterPro" id="IPR059001">
    <property type="entry name" value="STX17_N"/>
</dbReference>
<dbReference type="GO" id="GO:0031201">
    <property type="term" value="C:SNARE complex"/>
    <property type="evidence" value="ECO:0007669"/>
    <property type="project" value="TreeGrafter"/>
</dbReference>
<dbReference type="EMBL" id="JAHXZJ010002982">
    <property type="protein sequence ID" value="KAH0535737.1"/>
    <property type="molecule type" value="Genomic_DNA"/>
</dbReference>
<evidence type="ECO:0000313" key="6">
    <source>
        <dbReference type="Proteomes" id="UP000826195"/>
    </source>
</evidence>
<dbReference type="GO" id="GO:0005886">
    <property type="term" value="C:plasma membrane"/>
    <property type="evidence" value="ECO:0007669"/>
    <property type="project" value="TreeGrafter"/>
</dbReference>
<name>A0AAV7HYI8_COTGL</name>
<dbReference type="PANTHER" id="PTHR19957:SF139">
    <property type="entry name" value="SYNTAXIN-17"/>
    <property type="match status" value="1"/>
</dbReference>
<reference evidence="5 6" key="1">
    <citation type="journal article" date="2021" name="J. Hered.">
        <title>A chromosome-level genome assembly of the parasitoid wasp, Cotesia glomerata (Hymenoptera: Braconidae).</title>
        <authorList>
            <person name="Pinto B.J."/>
            <person name="Weis J.J."/>
            <person name="Gamble T."/>
            <person name="Ode P.J."/>
            <person name="Paul R."/>
            <person name="Zaspel J.M."/>
        </authorList>
    </citation>
    <scope>NUCLEOTIDE SEQUENCE [LARGE SCALE GENOMIC DNA]</scope>
    <source>
        <strain evidence="5">CgM1</strain>
    </source>
</reference>
<dbReference type="GO" id="GO:0006886">
    <property type="term" value="P:intracellular protein transport"/>
    <property type="evidence" value="ECO:0007669"/>
    <property type="project" value="TreeGrafter"/>
</dbReference>
<evidence type="ECO:0000256" key="3">
    <source>
        <dbReference type="SAM" id="Phobius"/>
    </source>
</evidence>
<dbReference type="InterPro" id="IPR045242">
    <property type="entry name" value="Syntaxin"/>
</dbReference>